<organism evidence="1 2">
    <name type="scientific">Yersinia frederiksenii</name>
    <dbReference type="NCBI Taxonomy" id="29484"/>
    <lineage>
        <taxon>Bacteria</taxon>
        <taxon>Pseudomonadati</taxon>
        <taxon>Pseudomonadota</taxon>
        <taxon>Gammaproteobacteria</taxon>
        <taxon>Enterobacterales</taxon>
        <taxon>Yersiniaceae</taxon>
        <taxon>Yersinia</taxon>
    </lineage>
</organism>
<evidence type="ECO:0000313" key="1">
    <source>
        <dbReference type="EMBL" id="CFR09006.1"/>
    </source>
</evidence>
<proteinExistence type="predicted"/>
<gene>
    <name evidence="1" type="ORF">ERS008524_03324</name>
</gene>
<dbReference type="AlphaFoldDB" id="A0AAI9EQC8"/>
<evidence type="ECO:0000313" key="2">
    <source>
        <dbReference type="Proteomes" id="UP000046784"/>
    </source>
</evidence>
<accession>A0AAI9EQC8</accession>
<dbReference type="EMBL" id="CGCB01000026">
    <property type="protein sequence ID" value="CFR09006.1"/>
    <property type="molecule type" value="Genomic_DNA"/>
</dbReference>
<sequence length="52" mass="5471">MLTGSHLLAGGRRGGEDDAVSGCDSICQRNVLVSVITCLQLNIFATLPHPPH</sequence>
<comment type="caution">
    <text evidence="1">The sequence shown here is derived from an EMBL/GenBank/DDBJ whole genome shotgun (WGS) entry which is preliminary data.</text>
</comment>
<reference evidence="1 2" key="1">
    <citation type="submission" date="2015-03" db="EMBL/GenBank/DDBJ databases">
        <authorList>
            <consortium name="Pathogen Informatics"/>
            <person name="Murphy D."/>
        </authorList>
    </citation>
    <scope>NUCLEOTIDE SEQUENCE [LARGE SCALE GENOMIC DNA]</scope>
    <source>
        <strain evidence="1 2">3400/83</strain>
    </source>
</reference>
<protein>
    <submittedName>
        <fullName evidence="1">Uncharacterized protein</fullName>
    </submittedName>
</protein>
<name>A0AAI9EQC8_YERFR</name>
<dbReference type="Proteomes" id="UP000046784">
    <property type="component" value="Unassembled WGS sequence"/>
</dbReference>